<dbReference type="PROSITE" id="PS51257">
    <property type="entry name" value="PROKAR_LIPOPROTEIN"/>
    <property type="match status" value="1"/>
</dbReference>
<evidence type="ECO:0000313" key="3">
    <source>
        <dbReference type="Proteomes" id="UP001269375"/>
    </source>
</evidence>
<evidence type="ECO:0000256" key="1">
    <source>
        <dbReference type="SAM" id="SignalP"/>
    </source>
</evidence>
<protein>
    <submittedName>
        <fullName evidence="2">Type VI secretion system lipoprotein TssJ</fullName>
    </submittedName>
</protein>
<dbReference type="EMBL" id="JARWAO010000004">
    <property type="protein sequence ID" value="MDR5896098.1"/>
    <property type="molecule type" value="Genomic_DNA"/>
</dbReference>
<dbReference type="PANTHER" id="PTHR37625:SF5">
    <property type="entry name" value="LIPOPROTEIN"/>
    <property type="match status" value="1"/>
</dbReference>
<organism evidence="2 3">
    <name type="scientific">Larsenimonas suaedae</name>
    <dbReference type="NCBI Taxonomy" id="1851019"/>
    <lineage>
        <taxon>Bacteria</taxon>
        <taxon>Pseudomonadati</taxon>
        <taxon>Pseudomonadota</taxon>
        <taxon>Gammaproteobacteria</taxon>
        <taxon>Oceanospirillales</taxon>
        <taxon>Halomonadaceae</taxon>
        <taxon>Larsenimonas</taxon>
    </lineage>
</organism>
<keyword evidence="2" id="KW-0449">Lipoprotein</keyword>
<dbReference type="NCBIfam" id="TIGR03352">
    <property type="entry name" value="VI_chp_3"/>
    <property type="match status" value="1"/>
</dbReference>
<proteinExistence type="predicted"/>
<dbReference type="InterPro" id="IPR038706">
    <property type="entry name" value="Type_VI_SciN-like_sf"/>
</dbReference>
<keyword evidence="1" id="KW-0732">Signal</keyword>
<dbReference type="Proteomes" id="UP001269375">
    <property type="component" value="Unassembled WGS sequence"/>
</dbReference>
<dbReference type="RefSeq" id="WP_251594459.1">
    <property type="nucleotide sequence ID" value="NZ_JAMLJI010000004.1"/>
</dbReference>
<feature type="chain" id="PRO_5047493733" evidence="1">
    <location>
        <begin position="23"/>
        <end position="174"/>
    </location>
</feature>
<dbReference type="Pfam" id="PF12790">
    <property type="entry name" value="T6SS-SciN"/>
    <property type="match status" value="1"/>
</dbReference>
<dbReference type="InterPro" id="IPR017734">
    <property type="entry name" value="T6SS_SciN"/>
</dbReference>
<evidence type="ECO:0000313" key="2">
    <source>
        <dbReference type="EMBL" id="MDR5896098.1"/>
    </source>
</evidence>
<reference evidence="2 3" key="1">
    <citation type="submission" date="2023-04" db="EMBL/GenBank/DDBJ databases">
        <title>A long-awaited taxogenomic arrangement of the family Halomonadaceae.</title>
        <authorList>
            <person name="De La Haba R."/>
            <person name="Chuvochina M."/>
            <person name="Wittouck S."/>
            <person name="Arahal D.R."/>
            <person name="Sanchez-Porro C."/>
            <person name="Hugenholtz P."/>
            <person name="Ventosa A."/>
        </authorList>
    </citation>
    <scope>NUCLEOTIDE SEQUENCE [LARGE SCALE GENOMIC DNA]</scope>
    <source>
        <strain evidence="2 3">DSM 22428</strain>
    </source>
</reference>
<dbReference type="PANTHER" id="PTHR37625">
    <property type="entry name" value="OUTER MEMBRANE LIPOPROTEIN-RELATED"/>
    <property type="match status" value="1"/>
</dbReference>
<sequence length="174" mass="19651">MKRLVMLLLVAVTLAGCSTAYNAVTKTGRVLWNPSVQVGADTEQASTVDLSMVAESDMNADGNGLGAPMSFQVLQLKDDSKLMAADYAEVSDDLENALGTNYIDHDDFALLPRQFKFYESFDVDPETRFIGVIAYYNDPDHAEWKKVVRIRPKGHRYHILVHLRNHTVELRREY</sequence>
<keyword evidence="3" id="KW-1185">Reference proteome</keyword>
<feature type="signal peptide" evidence="1">
    <location>
        <begin position="1"/>
        <end position="22"/>
    </location>
</feature>
<comment type="caution">
    <text evidence="2">The sequence shown here is derived from an EMBL/GenBank/DDBJ whole genome shotgun (WGS) entry which is preliminary data.</text>
</comment>
<gene>
    <name evidence="2" type="primary">tssJ</name>
    <name evidence="2" type="ORF">QC825_08450</name>
</gene>
<name>A0ABU1GXP3_9GAMM</name>
<accession>A0ABU1GXP3</accession>
<dbReference type="Gene3D" id="2.60.40.4150">
    <property type="entry name" value="Type VI secretion system, lipoprotein SciN"/>
    <property type="match status" value="1"/>
</dbReference>